<dbReference type="KEGG" id="llh:I41_08460"/>
<accession>A0A517TTJ3</accession>
<dbReference type="InterPro" id="IPR004107">
    <property type="entry name" value="Integrase_SAM-like_N"/>
</dbReference>
<proteinExistence type="inferred from homology"/>
<protein>
    <submittedName>
        <fullName evidence="8">Tyrosine recombinase XerD</fullName>
    </submittedName>
</protein>
<dbReference type="Gene3D" id="1.10.150.130">
    <property type="match status" value="1"/>
</dbReference>
<sequence length="380" mass="43840">MGRKSKLSSRNEESLRIGRVLMFRKGKAKTYWVRFWCNGADHKFSLKTRYKNEALKKVTEIAAQVEAGNYQKIALEPEQALAMSDGVQQYIRYLQSEGRAPKTWGRYQGELKRFAEFTATHGATRMDAITMLHLDAYRDHRRQSRKPRTVHHESVVIKQFFSWCRRRNLIAINPIAEYELQKPRPAKMPKPTIEHVRQILGVAAEPRMTQYAVLAFTGMRVSEMQHLLLSDVDLEGNWLSIVSRAGARTKTQMDWRVPIHPILRELLVALPQSHRKWLFTAGPSSKFPQGGNWMNVKTINDDFKALLKTLEIPAGRDQDGFTIHSLRGFFKSHCVNHGVPREVVDSWQGHTMRATASDMYYCLPDDVSQDWMAKVPFSLE</sequence>
<dbReference type="PANTHER" id="PTHR30629">
    <property type="entry name" value="PROPHAGE INTEGRASE"/>
    <property type="match status" value="1"/>
</dbReference>
<dbReference type="SUPFAM" id="SSF56349">
    <property type="entry name" value="DNA breaking-rejoining enzymes"/>
    <property type="match status" value="1"/>
</dbReference>
<dbReference type="Gene3D" id="1.10.443.10">
    <property type="entry name" value="Intergrase catalytic core"/>
    <property type="match status" value="1"/>
</dbReference>
<dbReference type="Pfam" id="PF02899">
    <property type="entry name" value="Phage_int_SAM_1"/>
    <property type="match status" value="1"/>
</dbReference>
<comment type="similarity">
    <text evidence="1">Belongs to the 'phage' integrase family.</text>
</comment>
<evidence type="ECO:0000259" key="7">
    <source>
        <dbReference type="PROSITE" id="PS51900"/>
    </source>
</evidence>
<dbReference type="EMBL" id="CP036339">
    <property type="protein sequence ID" value="QDT71686.1"/>
    <property type="molecule type" value="Genomic_DNA"/>
</dbReference>
<evidence type="ECO:0000256" key="2">
    <source>
        <dbReference type="ARBA" id="ARBA00022908"/>
    </source>
</evidence>
<evidence type="ECO:0000256" key="1">
    <source>
        <dbReference type="ARBA" id="ARBA00008857"/>
    </source>
</evidence>
<feature type="domain" description="Tyr recombinase" evidence="6">
    <location>
        <begin position="186"/>
        <end position="374"/>
    </location>
</feature>
<dbReference type="CDD" id="cd00397">
    <property type="entry name" value="DNA_BRE_C"/>
    <property type="match status" value="1"/>
</dbReference>
<evidence type="ECO:0000259" key="6">
    <source>
        <dbReference type="PROSITE" id="PS51898"/>
    </source>
</evidence>
<evidence type="ECO:0000256" key="4">
    <source>
        <dbReference type="ARBA" id="ARBA00023172"/>
    </source>
</evidence>
<dbReference type="GO" id="GO:0003677">
    <property type="term" value="F:DNA binding"/>
    <property type="evidence" value="ECO:0007669"/>
    <property type="project" value="UniProtKB-UniRule"/>
</dbReference>
<keyword evidence="3 5" id="KW-0238">DNA-binding</keyword>
<evidence type="ECO:0000313" key="9">
    <source>
        <dbReference type="Proteomes" id="UP000317909"/>
    </source>
</evidence>
<dbReference type="Pfam" id="PF00589">
    <property type="entry name" value="Phage_integrase"/>
    <property type="match status" value="1"/>
</dbReference>
<dbReference type="PROSITE" id="PS51898">
    <property type="entry name" value="TYR_RECOMBINASE"/>
    <property type="match status" value="1"/>
</dbReference>
<feature type="domain" description="Core-binding (CB)" evidence="7">
    <location>
        <begin position="81"/>
        <end position="165"/>
    </location>
</feature>
<organism evidence="8 9">
    <name type="scientific">Lacipirellula limnantheis</name>
    <dbReference type="NCBI Taxonomy" id="2528024"/>
    <lineage>
        <taxon>Bacteria</taxon>
        <taxon>Pseudomonadati</taxon>
        <taxon>Planctomycetota</taxon>
        <taxon>Planctomycetia</taxon>
        <taxon>Pirellulales</taxon>
        <taxon>Lacipirellulaceae</taxon>
        <taxon>Lacipirellula</taxon>
    </lineage>
</organism>
<dbReference type="InterPro" id="IPR011010">
    <property type="entry name" value="DNA_brk_join_enz"/>
</dbReference>
<dbReference type="GO" id="GO:0006310">
    <property type="term" value="P:DNA recombination"/>
    <property type="evidence" value="ECO:0007669"/>
    <property type="project" value="UniProtKB-KW"/>
</dbReference>
<dbReference type="AlphaFoldDB" id="A0A517TTJ3"/>
<gene>
    <name evidence="8" type="primary">xerD_3</name>
    <name evidence="8" type="ORF">I41_08460</name>
</gene>
<reference evidence="8 9" key="1">
    <citation type="submission" date="2019-02" db="EMBL/GenBank/DDBJ databases">
        <title>Deep-cultivation of Planctomycetes and their phenomic and genomic characterization uncovers novel biology.</title>
        <authorList>
            <person name="Wiegand S."/>
            <person name="Jogler M."/>
            <person name="Boedeker C."/>
            <person name="Pinto D."/>
            <person name="Vollmers J."/>
            <person name="Rivas-Marin E."/>
            <person name="Kohn T."/>
            <person name="Peeters S.H."/>
            <person name="Heuer A."/>
            <person name="Rast P."/>
            <person name="Oberbeckmann S."/>
            <person name="Bunk B."/>
            <person name="Jeske O."/>
            <person name="Meyerdierks A."/>
            <person name="Storesund J.E."/>
            <person name="Kallscheuer N."/>
            <person name="Luecker S."/>
            <person name="Lage O.M."/>
            <person name="Pohl T."/>
            <person name="Merkel B.J."/>
            <person name="Hornburger P."/>
            <person name="Mueller R.-W."/>
            <person name="Bruemmer F."/>
            <person name="Labrenz M."/>
            <person name="Spormann A.M."/>
            <person name="Op den Camp H."/>
            <person name="Overmann J."/>
            <person name="Amann R."/>
            <person name="Jetten M.S.M."/>
            <person name="Mascher T."/>
            <person name="Medema M.H."/>
            <person name="Devos D.P."/>
            <person name="Kaster A.-K."/>
            <person name="Ovreas L."/>
            <person name="Rohde M."/>
            <person name="Galperin M.Y."/>
            <person name="Jogler C."/>
        </authorList>
    </citation>
    <scope>NUCLEOTIDE SEQUENCE [LARGE SCALE GENOMIC DNA]</scope>
    <source>
        <strain evidence="8 9">I41</strain>
    </source>
</reference>
<keyword evidence="9" id="KW-1185">Reference proteome</keyword>
<name>A0A517TTJ3_9BACT</name>
<dbReference type="InterPro" id="IPR013762">
    <property type="entry name" value="Integrase-like_cat_sf"/>
</dbReference>
<dbReference type="GO" id="GO:0015074">
    <property type="term" value="P:DNA integration"/>
    <property type="evidence" value="ECO:0007669"/>
    <property type="project" value="UniProtKB-KW"/>
</dbReference>
<evidence type="ECO:0000256" key="3">
    <source>
        <dbReference type="ARBA" id="ARBA00023125"/>
    </source>
</evidence>
<evidence type="ECO:0000313" key="8">
    <source>
        <dbReference type="EMBL" id="QDT71686.1"/>
    </source>
</evidence>
<keyword evidence="4" id="KW-0233">DNA recombination</keyword>
<keyword evidence="2" id="KW-0229">DNA integration</keyword>
<dbReference type="PANTHER" id="PTHR30629:SF2">
    <property type="entry name" value="PROPHAGE INTEGRASE INTS-RELATED"/>
    <property type="match status" value="1"/>
</dbReference>
<dbReference type="InterPro" id="IPR050808">
    <property type="entry name" value="Phage_Integrase"/>
</dbReference>
<dbReference type="OrthoDB" id="257713at2"/>
<dbReference type="Proteomes" id="UP000317909">
    <property type="component" value="Chromosome"/>
</dbReference>
<dbReference type="InterPro" id="IPR002104">
    <property type="entry name" value="Integrase_catalytic"/>
</dbReference>
<dbReference type="PROSITE" id="PS51900">
    <property type="entry name" value="CB"/>
    <property type="match status" value="1"/>
</dbReference>
<dbReference type="InterPro" id="IPR010998">
    <property type="entry name" value="Integrase_recombinase_N"/>
</dbReference>
<dbReference type="InterPro" id="IPR044068">
    <property type="entry name" value="CB"/>
</dbReference>
<evidence type="ECO:0000256" key="5">
    <source>
        <dbReference type="PROSITE-ProRule" id="PRU01248"/>
    </source>
</evidence>